<dbReference type="EMBL" id="CP051151">
    <property type="protein sequence ID" value="QLY39971.1"/>
    <property type="molecule type" value="Genomic_DNA"/>
</dbReference>
<sequence>MIYDAIIIGGGPAGLMAANIFSQEKVNFLLLEKNDQVGKKLLMTGGGRSNVTNNLSVPAFIDELDFKHKKFLYSTLSSFGPHDVLTFFKKKGLNLILEPPIKYFPETGKASSILAALTRDIDKAKIKLKEHVIEVKKERQYFQIKTKENEYLSKYLIIATGSKSFPETGSNGDGLIFANHFNISIKEFTPAETSVYGFKDQLPFKQLKGAKLSNVRLFINGKKSKFQDDMIFTHFGLSGPVIFHASHQIFNHLQKGNTKVSFSLCGLDYNALNQYFINLDKEAKQVKTILSKLIPNQLATYIESRINYGHKPFRDLTKEERINLVEILTNFEVNINHVEDIQRAYVNAGGIDTLALNPKSFESKTIEHLYFVGETVDIFGPIGGFNITMALSSGHTAANHIYHQLTHK</sequence>
<keyword evidence="3" id="KW-0274">FAD</keyword>
<comment type="cofactor">
    <cofactor evidence="1">
        <name>FAD</name>
        <dbReference type="ChEBI" id="CHEBI:57692"/>
    </cofactor>
</comment>
<reference evidence="6 7" key="1">
    <citation type="submission" date="2020-04" db="EMBL/GenBank/DDBJ databases">
        <authorList>
            <person name="Zheng R.K."/>
            <person name="Sun C.M."/>
        </authorList>
    </citation>
    <scope>NUCLEOTIDE SEQUENCE [LARGE SCALE GENOMIC DNA]</scope>
    <source>
        <strain evidence="7">zrk29</strain>
    </source>
</reference>
<dbReference type="Gene3D" id="3.50.50.60">
    <property type="entry name" value="FAD/NAD(P)-binding domain"/>
    <property type="match status" value="1"/>
</dbReference>
<dbReference type="PANTHER" id="PTHR42887:SF2">
    <property type="entry name" value="OS12G0638800 PROTEIN"/>
    <property type="match status" value="1"/>
</dbReference>
<evidence type="ECO:0000259" key="4">
    <source>
        <dbReference type="Pfam" id="PF03486"/>
    </source>
</evidence>
<dbReference type="Proteomes" id="UP000512167">
    <property type="component" value="Chromosome"/>
</dbReference>
<dbReference type="RefSeq" id="WP_312032464.1">
    <property type="nucleotide sequence ID" value="NZ_CP051151.1"/>
</dbReference>
<feature type="domain" description="RsdA/BaiN/AoA(So)-like Rossmann fold-like" evidence="4">
    <location>
        <begin position="4"/>
        <end position="399"/>
    </location>
</feature>
<evidence type="ECO:0000313" key="6">
    <source>
        <dbReference type="EMBL" id="QLY39971.1"/>
    </source>
</evidence>
<dbReference type="InterPro" id="IPR036188">
    <property type="entry name" value="FAD/NAD-bd_sf"/>
</dbReference>
<dbReference type="Gene3D" id="2.40.30.10">
    <property type="entry name" value="Translation factors"/>
    <property type="match status" value="1"/>
</dbReference>
<dbReference type="AlphaFoldDB" id="A0A7L6N351"/>
<name>A0A7L6N351_9MOLU</name>
<dbReference type="InterPro" id="IPR057661">
    <property type="entry name" value="RsdA/BaiN/AoA(So)_Rossmann"/>
</dbReference>
<proteinExistence type="predicted"/>
<evidence type="ECO:0000259" key="5">
    <source>
        <dbReference type="Pfam" id="PF22780"/>
    </source>
</evidence>
<dbReference type="Pfam" id="PF03486">
    <property type="entry name" value="HI0933_like"/>
    <property type="match status" value="1"/>
</dbReference>
<dbReference type="SUPFAM" id="SSF160996">
    <property type="entry name" value="HI0933 insert domain-like"/>
    <property type="match status" value="1"/>
</dbReference>
<gene>
    <name evidence="6" type="ORF">HF295_03495</name>
</gene>
<protein>
    <submittedName>
        <fullName evidence="6">Aminoacetone oxidase family FAD-binding enzyme</fullName>
    </submittedName>
</protein>
<keyword evidence="2" id="KW-0285">Flavoprotein</keyword>
<dbReference type="InterPro" id="IPR023166">
    <property type="entry name" value="BaiN-like_dom_sf"/>
</dbReference>
<evidence type="ECO:0000256" key="3">
    <source>
        <dbReference type="ARBA" id="ARBA00022827"/>
    </source>
</evidence>
<dbReference type="NCBIfam" id="TIGR00275">
    <property type="entry name" value="aminoacetone oxidase family FAD-binding enzyme"/>
    <property type="match status" value="1"/>
</dbReference>
<dbReference type="InterPro" id="IPR004792">
    <property type="entry name" value="BaiN-like"/>
</dbReference>
<keyword evidence="7" id="KW-1185">Reference proteome</keyword>
<organism evidence="6 7">
    <name type="scientific">Hujiaoplasma nucleasis</name>
    <dbReference type="NCBI Taxonomy" id="2725268"/>
    <lineage>
        <taxon>Bacteria</taxon>
        <taxon>Bacillati</taxon>
        <taxon>Mycoplasmatota</taxon>
        <taxon>Mollicutes</taxon>
        <taxon>Candidatus Izemoplasmatales</taxon>
        <taxon>Hujiaoplasmataceae</taxon>
        <taxon>Hujiaoplasma</taxon>
    </lineage>
</organism>
<evidence type="ECO:0000256" key="2">
    <source>
        <dbReference type="ARBA" id="ARBA00022630"/>
    </source>
</evidence>
<evidence type="ECO:0000313" key="7">
    <source>
        <dbReference type="Proteomes" id="UP000512167"/>
    </source>
</evidence>
<dbReference type="KEGG" id="tbk:HF295_03495"/>
<feature type="domain" description="RsdA/BaiN/AoA(So)-like insert" evidence="5">
    <location>
        <begin position="201"/>
        <end position="346"/>
    </location>
</feature>
<dbReference type="InterPro" id="IPR055178">
    <property type="entry name" value="RsdA/BaiN/AoA(So)-like_dom"/>
</dbReference>
<dbReference type="SUPFAM" id="SSF51905">
    <property type="entry name" value="FAD/NAD(P)-binding domain"/>
    <property type="match status" value="1"/>
</dbReference>
<dbReference type="PRINTS" id="PR00420">
    <property type="entry name" value="RNGMNOXGNASE"/>
</dbReference>
<dbReference type="PANTHER" id="PTHR42887">
    <property type="entry name" value="OS12G0638800 PROTEIN"/>
    <property type="match status" value="1"/>
</dbReference>
<dbReference type="Pfam" id="PF22780">
    <property type="entry name" value="HI0933_like_1st"/>
    <property type="match status" value="1"/>
</dbReference>
<evidence type="ECO:0000256" key="1">
    <source>
        <dbReference type="ARBA" id="ARBA00001974"/>
    </source>
</evidence>
<dbReference type="Gene3D" id="1.10.8.260">
    <property type="entry name" value="HI0933 insert domain-like"/>
    <property type="match status" value="1"/>
</dbReference>
<accession>A0A7L6N351</accession>